<evidence type="ECO:0000256" key="1">
    <source>
        <dbReference type="ARBA" id="ARBA00001933"/>
    </source>
</evidence>
<comment type="cofactor">
    <cofactor evidence="1 5 6">
        <name>pyridoxal 5'-phosphate</name>
        <dbReference type="ChEBI" id="CHEBI:597326"/>
    </cofactor>
</comment>
<evidence type="ECO:0000256" key="3">
    <source>
        <dbReference type="ARBA" id="ARBA00023239"/>
    </source>
</evidence>
<evidence type="ECO:0000313" key="8">
    <source>
        <dbReference type="Proteomes" id="UP000586095"/>
    </source>
</evidence>
<dbReference type="Proteomes" id="UP000586095">
    <property type="component" value="Unassembled WGS sequence"/>
</dbReference>
<dbReference type="InterPro" id="IPR002129">
    <property type="entry name" value="PyrdxlP-dep_de-COase"/>
</dbReference>
<keyword evidence="2 5" id="KW-0663">Pyridoxal phosphate</keyword>
<dbReference type="Gene3D" id="3.40.640.10">
    <property type="entry name" value="Type I PLP-dependent aspartate aminotransferase-like (Major domain)"/>
    <property type="match status" value="1"/>
</dbReference>
<dbReference type="InterPro" id="IPR015424">
    <property type="entry name" value="PyrdxlP-dep_Trfase"/>
</dbReference>
<sequence>MSASPFAGPSAADILAELAELRAGDAPTQGGRVLSYVYDSGLSELDELARDAAELTRPLNALDPTTFPSIAVMERELIAFMRRALGGGTPRFGGGVVGSVTSGGTESCLLAVKTARDLWRADHPELAAKLARAGKQPRLVTASTVHAAFQKAARMFDLDWDPVACEPDGSVRAAGFEEKLGADVALVVVSAPAYPNGALDPVAEVAGIAKEFGVSCHVDACFGGLALPWWPGLPDWDFRVPGVTSISADLHKFGYAPKGVSVLLHRGRKRHRAQFFATTSWPGYPVVNPTLLGSKPASPLAAAWAISKRLGFDGYAALTASCVRSAETIVREASLIRGLNVWGAPSGPSIALVTDDGVPEGERVDPHHLADELATRGFRIQHQPGFTQRNGVRLPHTAHLTVTPVTERTLPELVPALQAAADAVRGRRQASPRLELLGMQALGFAPKREGGAYRVPSPDMAWRILKIAGAGSRGSSLPGKLAPLMALAEKLPAPVAEAILIELLARVSEP</sequence>
<dbReference type="PANTHER" id="PTHR42735:SF6">
    <property type="entry name" value="SPHINGOSINE-1-PHOSPHATE LYASE 1"/>
    <property type="match status" value="1"/>
</dbReference>
<dbReference type="GO" id="GO:0004058">
    <property type="term" value="F:aromatic-L-amino-acid decarboxylase activity"/>
    <property type="evidence" value="ECO:0007669"/>
    <property type="project" value="UniProtKB-ARBA"/>
</dbReference>
<proteinExistence type="inferred from homology"/>
<keyword evidence="3 6" id="KW-0456">Lyase</keyword>
<keyword evidence="8" id="KW-1185">Reference proteome</keyword>
<evidence type="ECO:0000256" key="4">
    <source>
        <dbReference type="ARBA" id="ARBA00038302"/>
    </source>
</evidence>
<comment type="caution">
    <text evidence="7">The sequence shown here is derived from an EMBL/GenBank/DDBJ whole genome shotgun (WGS) entry which is preliminary data.</text>
</comment>
<evidence type="ECO:0000256" key="2">
    <source>
        <dbReference type="ARBA" id="ARBA00022898"/>
    </source>
</evidence>
<dbReference type="Pfam" id="PF00282">
    <property type="entry name" value="Pyridoxal_deC"/>
    <property type="match status" value="1"/>
</dbReference>
<dbReference type="InterPro" id="IPR015422">
    <property type="entry name" value="PyrdxlP-dep_Trfase_small"/>
</dbReference>
<dbReference type="GO" id="GO:0030170">
    <property type="term" value="F:pyridoxal phosphate binding"/>
    <property type="evidence" value="ECO:0007669"/>
    <property type="project" value="InterPro"/>
</dbReference>
<feature type="modified residue" description="N6-(pyridoxal phosphate)lysine" evidence="5">
    <location>
        <position position="252"/>
    </location>
</feature>
<dbReference type="Gene3D" id="3.90.1150.10">
    <property type="entry name" value="Aspartate Aminotransferase, domain 1"/>
    <property type="match status" value="1"/>
</dbReference>
<evidence type="ECO:0000313" key="7">
    <source>
        <dbReference type="EMBL" id="NYD25984.1"/>
    </source>
</evidence>
<evidence type="ECO:0000256" key="6">
    <source>
        <dbReference type="RuleBase" id="RU000382"/>
    </source>
</evidence>
<dbReference type="RefSeq" id="WP_185986343.1">
    <property type="nucleotide sequence ID" value="NZ_BAAALZ010000002.1"/>
</dbReference>
<dbReference type="PANTHER" id="PTHR42735">
    <property type="match status" value="1"/>
</dbReference>
<dbReference type="InterPro" id="IPR015421">
    <property type="entry name" value="PyrdxlP-dep_Trfase_major"/>
</dbReference>
<organism evidence="7 8">
    <name type="scientific">Leucobacter aridicollis</name>
    <dbReference type="NCBI Taxonomy" id="283878"/>
    <lineage>
        <taxon>Bacteria</taxon>
        <taxon>Bacillati</taxon>
        <taxon>Actinomycetota</taxon>
        <taxon>Actinomycetes</taxon>
        <taxon>Micrococcales</taxon>
        <taxon>Microbacteriaceae</taxon>
        <taxon>Leucobacter</taxon>
    </lineage>
</organism>
<dbReference type="GO" id="GO:0019752">
    <property type="term" value="P:carboxylic acid metabolic process"/>
    <property type="evidence" value="ECO:0007669"/>
    <property type="project" value="InterPro"/>
</dbReference>
<gene>
    <name evidence="7" type="ORF">BJ960_000787</name>
</gene>
<comment type="similarity">
    <text evidence="4">Belongs to the group II decarboxylase family. Sphingosine-1-phosphate lyase subfamily.</text>
</comment>
<dbReference type="EMBL" id="JACCBD010000001">
    <property type="protein sequence ID" value="NYD25984.1"/>
    <property type="molecule type" value="Genomic_DNA"/>
</dbReference>
<reference evidence="7 8" key="1">
    <citation type="submission" date="2020-07" db="EMBL/GenBank/DDBJ databases">
        <title>Sequencing the genomes of 1000 actinobacteria strains.</title>
        <authorList>
            <person name="Klenk H.-P."/>
        </authorList>
    </citation>
    <scope>NUCLEOTIDE SEQUENCE [LARGE SCALE GENOMIC DNA]</scope>
    <source>
        <strain evidence="7 8">DSM 17380</strain>
    </source>
</reference>
<dbReference type="InterPro" id="IPR050477">
    <property type="entry name" value="GrpII_AminoAcid_Decarb"/>
</dbReference>
<name>A0A852RCA1_9MICO</name>
<protein>
    <submittedName>
        <fullName evidence="7">Glutamate/tyrosine decarboxylase-like PLP-dependent enzyme</fullName>
    </submittedName>
</protein>
<dbReference type="AlphaFoldDB" id="A0A852RCA1"/>
<dbReference type="SUPFAM" id="SSF53383">
    <property type="entry name" value="PLP-dependent transferases"/>
    <property type="match status" value="1"/>
</dbReference>
<evidence type="ECO:0000256" key="5">
    <source>
        <dbReference type="PIRSR" id="PIRSR602129-50"/>
    </source>
</evidence>
<accession>A0A852RCA1</accession>